<dbReference type="EMBL" id="BK016105">
    <property type="protein sequence ID" value="DAF95202.1"/>
    <property type="molecule type" value="Genomic_DNA"/>
</dbReference>
<accession>A0A8S5ULD9</accession>
<proteinExistence type="predicted"/>
<reference evidence="1" key="1">
    <citation type="journal article" date="2021" name="Proc. Natl. Acad. Sci. U.S.A.">
        <title>A Catalog of Tens of Thousands of Viruses from Human Metagenomes Reveals Hidden Associations with Chronic Diseases.</title>
        <authorList>
            <person name="Tisza M.J."/>
            <person name="Buck C.B."/>
        </authorList>
    </citation>
    <scope>NUCLEOTIDE SEQUENCE</scope>
    <source>
        <strain evidence="1">CtrJ69</strain>
    </source>
</reference>
<evidence type="ECO:0000313" key="1">
    <source>
        <dbReference type="EMBL" id="DAF95202.1"/>
    </source>
</evidence>
<name>A0A8S5ULD9_9VIRU</name>
<organism evidence="1">
    <name type="scientific">Microviridae sp. ctrJ69</name>
    <dbReference type="NCBI Taxonomy" id="2825007"/>
    <lineage>
        <taxon>Viruses</taxon>
        <taxon>Monodnaviria</taxon>
        <taxon>Sangervirae</taxon>
        <taxon>Phixviricota</taxon>
        <taxon>Malgrandaviricetes</taxon>
        <taxon>Petitvirales</taxon>
        <taxon>Microviridae</taxon>
    </lineage>
</organism>
<sequence>MQLASKIGKRTVNYADRMIYLNDYYYFVRLCIISGYRRALEKSEIDKDCSKFCEISLSDYLKFYEELYLDYFKNRKEKDL</sequence>
<protein>
    <submittedName>
        <fullName evidence="1">Uncharacterized protein</fullName>
    </submittedName>
</protein>